<feature type="transmembrane region" description="Helical" evidence="5">
    <location>
        <begin position="108"/>
        <end position="129"/>
    </location>
</feature>
<keyword evidence="2 5" id="KW-0812">Transmembrane</keyword>
<sequence length="130" mass="13858">MTMTGWILAVLALFFLQTLLPSMARAASGAPEQLRFLRGPRDERPAPTVMAGRMERALRNMFEALPIFIALALLAEVKGITGGWALTGAAVFFAARLAYVPAYGSGIVLLRSAVWAVGHAGLVMMIVGVV</sequence>
<evidence type="ECO:0000313" key="7">
    <source>
        <dbReference type="EMBL" id="GGD36513.1"/>
    </source>
</evidence>
<protein>
    <submittedName>
        <fullName evidence="7">Membrane protein</fullName>
    </submittedName>
</protein>
<evidence type="ECO:0000256" key="6">
    <source>
        <dbReference type="SAM" id="SignalP"/>
    </source>
</evidence>
<keyword evidence="3 5" id="KW-1133">Transmembrane helix</keyword>
<dbReference type="Pfam" id="PF01124">
    <property type="entry name" value="MAPEG"/>
    <property type="match status" value="1"/>
</dbReference>
<evidence type="ECO:0000256" key="4">
    <source>
        <dbReference type="ARBA" id="ARBA00023136"/>
    </source>
</evidence>
<comment type="caution">
    <text evidence="7">The sequence shown here is derived from an EMBL/GenBank/DDBJ whole genome shotgun (WGS) entry which is preliminary data.</text>
</comment>
<dbReference type="EMBL" id="BMGI01000003">
    <property type="protein sequence ID" value="GGD36513.1"/>
    <property type="molecule type" value="Genomic_DNA"/>
</dbReference>
<keyword evidence="4 5" id="KW-0472">Membrane</keyword>
<name>A0ABQ1QNR6_9RHOB</name>
<evidence type="ECO:0000313" key="8">
    <source>
        <dbReference type="Proteomes" id="UP000617355"/>
    </source>
</evidence>
<evidence type="ECO:0000256" key="2">
    <source>
        <dbReference type="ARBA" id="ARBA00022692"/>
    </source>
</evidence>
<feature type="signal peptide" evidence="6">
    <location>
        <begin position="1"/>
        <end position="26"/>
    </location>
</feature>
<evidence type="ECO:0000256" key="1">
    <source>
        <dbReference type="ARBA" id="ARBA00004370"/>
    </source>
</evidence>
<feature type="transmembrane region" description="Helical" evidence="5">
    <location>
        <begin position="57"/>
        <end position="75"/>
    </location>
</feature>
<dbReference type="Gene3D" id="1.20.120.550">
    <property type="entry name" value="Membrane associated eicosanoid/glutathione metabolism-like domain"/>
    <property type="match status" value="1"/>
</dbReference>
<gene>
    <name evidence="7" type="ORF">GCM10011358_20440</name>
</gene>
<proteinExistence type="predicted"/>
<organism evidence="7 8">
    <name type="scientific">Sinisalibacter lacisalsi</name>
    <dbReference type="NCBI Taxonomy" id="1526570"/>
    <lineage>
        <taxon>Bacteria</taxon>
        <taxon>Pseudomonadati</taxon>
        <taxon>Pseudomonadota</taxon>
        <taxon>Alphaproteobacteria</taxon>
        <taxon>Rhodobacterales</taxon>
        <taxon>Roseobacteraceae</taxon>
        <taxon>Sinisalibacter</taxon>
    </lineage>
</organism>
<dbReference type="SUPFAM" id="SSF161084">
    <property type="entry name" value="MAPEG domain-like"/>
    <property type="match status" value="1"/>
</dbReference>
<keyword evidence="8" id="KW-1185">Reference proteome</keyword>
<dbReference type="InterPro" id="IPR001129">
    <property type="entry name" value="Membr-assoc_MAPEG"/>
</dbReference>
<keyword evidence="6" id="KW-0732">Signal</keyword>
<dbReference type="InterPro" id="IPR023352">
    <property type="entry name" value="MAPEG-like_dom_sf"/>
</dbReference>
<evidence type="ECO:0000256" key="3">
    <source>
        <dbReference type="ARBA" id="ARBA00022989"/>
    </source>
</evidence>
<dbReference type="Proteomes" id="UP000617355">
    <property type="component" value="Unassembled WGS sequence"/>
</dbReference>
<reference evidence="8" key="1">
    <citation type="journal article" date="2019" name="Int. J. Syst. Evol. Microbiol.">
        <title>The Global Catalogue of Microorganisms (GCM) 10K type strain sequencing project: providing services to taxonomists for standard genome sequencing and annotation.</title>
        <authorList>
            <consortium name="The Broad Institute Genomics Platform"/>
            <consortium name="The Broad Institute Genome Sequencing Center for Infectious Disease"/>
            <person name="Wu L."/>
            <person name="Ma J."/>
        </authorList>
    </citation>
    <scope>NUCLEOTIDE SEQUENCE [LARGE SCALE GENOMIC DNA]</scope>
    <source>
        <strain evidence="8">CGMCC 1.12922</strain>
    </source>
</reference>
<dbReference type="PANTHER" id="PTHR35371:SF1">
    <property type="entry name" value="BLR7753 PROTEIN"/>
    <property type="match status" value="1"/>
</dbReference>
<evidence type="ECO:0000256" key="5">
    <source>
        <dbReference type="SAM" id="Phobius"/>
    </source>
</evidence>
<comment type="subcellular location">
    <subcellularLocation>
        <location evidence="1">Membrane</location>
    </subcellularLocation>
</comment>
<dbReference type="PANTHER" id="PTHR35371">
    <property type="entry name" value="INNER MEMBRANE PROTEIN"/>
    <property type="match status" value="1"/>
</dbReference>
<feature type="chain" id="PRO_5045558703" evidence="6">
    <location>
        <begin position="27"/>
        <end position="130"/>
    </location>
</feature>
<accession>A0ABQ1QNR6</accession>